<gene>
    <name evidence="2" type="ORF">D3P08_20770</name>
</gene>
<comment type="caution">
    <text evidence="2">The sequence shown here is derived from an EMBL/GenBank/DDBJ whole genome shotgun (WGS) entry which is preliminary data.</text>
</comment>
<dbReference type="InterPro" id="IPR052509">
    <property type="entry name" value="Metal_resp_DNA-bind_regulator"/>
</dbReference>
<dbReference type="OrthoDB" id="9808017at2"/>
<dbReference type="AlphaFoldDB" id="A0A3A1UR45"/>
<keyword evidence="3" id="KW-1185">Reference proteome</keyword>
<protein>
    <submittedName>
        <fullName evidence="2">PadR family transcriptional regulator</fullName>
    </submittedName>
</protein>
<dbReference type="PANTHER" id="PTHR33169">
    <property type="entry name" value="PADR-FAMILY TRANSCRIPTIONAL REGULATOR"/>
    <property type="match status" value="1"/>
</dbReference>
<proteinExistence type="predicted"/>
<dbReference type="PANTHER" id="PTHR33169:SF14">
    <property type="entry name" value="TRANSCRIPTIONAL REGULATOR RV3488"/>
    <property type="match status" value="1"/>
</dbReference>
<dbReference type="InterPro" id="IPR036388">
    <property type="entry name" value="WH-like_DNA-bd_sf"/>
</dbReference>
<evidence type="ECO:0000313" key="2">
    <source>
        <dbReference type="EMBL" id="RIX50286.1"/>
    </source>
</evidence>
<feature type="domain" description="Transcription regulator PadR N-terminal" evidence="1">
    <location>
        <begin position="14"/>
        <end position="87"/>
    </location>
</feature>
<organism evidence="2 3">
    <name type="scientific">Paenibacillus nanensis</name>
    <dbReference type="NCBI Taxonomy" id="393251"/>
    <lineage>
        <taxon>Bacteria</taxon>
        <taxon>Bacillati</taxon>
        <taxon>Bacillota</taxon>
        <taxon>Bacilli</taxon>
        <taxon>Bacillales</taxon>
        <taxon>Paenibacillaceae</taxon>
        <taxon>Paenibacillus</taxon>
    </lineage>
</organism>
<dbReference type="InterPro" id="IPR005149">
    <property type="entry name" value="Tscrpt_reg_PadR_N"/>
</dbReference>
<accession>A0A3A1UR45</accession>
<name>A0A3A1UR45_9BACL</name>
<sequence length="104" mass="11952">MNAEMLKGTIDLLILSVLKDSDNYGYEISKAIKERTDGRFEIQEATLYLSLKRLEKQGAVSAYWGDQSHGGRRKYYTMTDSGRELLQQVVADWKNTAEIVNRFI</sequence>
<dbReference type="InterPro" id="IPR036390">
    <property type="entry name" value="WH_DNA-bd_sf"/>
</dbReference>
<evidence type="ECO:0000313" key="3">
    <source>
        <dbReference type="Proteomes" id="UP000266482"/>
    </source>
</evidence>
<dbReference type="Proteomes" id="UP000266482">
    <property type="component" value="Unassembled WGS sequence"/>
</dbReference>
<reference evidence="2 3" key="1">
    <citation type="submission" date="2018-09" db="EMBL/GenBank/DDBJ databases">
        <title>Paenibacillus aracenensis nov. sp. isolated from a cave in southern Spain.</title>
        <authorList>
            <person name="Jurado V."/>
            <person name="Gutierrez-Patricio S."/>
            <person name="Gonzalez-Pimentel J.L."/>
            <person name="Miller A.Z."/>
            <person name="Laiz L."/>
            <person name="Saiz-Jimenez C."/>
        </authorList>
    </citation>
    <scope>NUCLEOTIDE SEQUENCE [LARGE SCALE GENOMIC DNA]</scope>
    <source>
        <strain evidence="2 3">DSM 22867</strain>
    </source>
</reference>
<dbReference type="Gene3D" id="1.10.10.10">
    <property type="entry name" value="Winged helix-like DNA-binding domain superfamily/Winged helix DNA-binding domain"/>
    <property type="match status" value="1"/>
</dbReference>
<dbReference type="SUPFAM" id="SSF46785">
    <property type="entry name" value="Winged helix' DNA-binding domain"/>
    <property type="match status" value="1"/>
</dbReference>
<dbReference type="EMBL" id="QXQA01000015">
    <property type="protein sequence ID" value="RIX50286.1"/>
    <property type="molecule type" value="Genomic_DNA"/>
</dbReference>
<dbReference type="Pfam" id="PF03551">
    <property type="entry name" value="PadR"/>
    <property type="match status" value="1"/>
</dbReference>
<evidence type="ECO:0000259" key="1">
    <source>
        <dbReference type="Pfam" id="PF03551"/>
    </source>
</evidence>